<dbReference type="EMBL" id="JBHSOD010000014">
    <property type="protein sequence ID" value="MFC5886163.1"/>
    <property type="molecule type" value="Genomic_DNA"/>
</dbReference>
<dbReference type="InterPro" id="IPR011701">
    <property type="entry name" value="MFS"/>
</dbReference>
<organism evidence="8 9">
    <name type="scientific">Kitasatospora aburaviensis</name>
    <dbReference type="NCBI Taxonomy" id="67265"/>
    <lineage>
        <taxon>Bacteria</taxon>
        <taxon>Bacillati</taxon>
        <taxon>Actinomycetota</taxon>
        <taxon>Actinomycetes</taxon>
        <taxon>Kitasatosporales</taxon>
        <taxon>Streptomycetaceae</taxon>
        <taxon>Kitasatospora</taxon>
    </lineage>
</organism>
<sequence length="437" mass="43745">MDEEQGDRRRWLVLAVGMFAMTSGCAFQFGLPYLIPALRDEGLSLSQAGLLAACPTIGLVLTLTPWGAAADRWGERWVLASGLGLGGLVLLGAARVHGTVGLGACFLLAGAAGASAHASSGRLILGWFPARQRGLAMGLRQTSLPLGVAVAALLLPPLAGHGRATALVVLGGLSLGAALLVAAAVRDPARPADGDGRRAGSPYRTPVLWRLHGAATLLVVPQFTVSVFALVFLVDERGWPPAAAGPLLACVQVAGAGARLAAGRWSDVAGSRVGPMRRLALTAAGVLAVLAAGALTGSAVAVSALMAAGVLTVSTNGLSFTAVAEYAGSAWAGRALGVHTTVQNAVAACVAPTVGALIGAVGYGAAYALVVAFPLVAAVVVPPVLHEKSDRPTSRATRGGSGTPRTARRTGAQATGPRAAHGAESGLPESAWDGPGR</sequence>
<dbReference type="InterPro" id="IPR020846">
    <property type="entry name" value="MFS_dom"/>
</dbReference>
<keyword evidence="9" id="KW-1185">Reference proteome</keyword>
<evidence type="ECO:0000313" key="9">
    <source>
        <dbReference type="Proteomes" id="UP001596067"/>
    </source>
</evidence>
<feature type="transmembrane region" description="Helical" evidence="6">
    <location>
        <begin position="164"/>
        <end position="186"/>
    </location>
</feature>
<proteinExistence type="predicted"/>
<dbReference type="InterPro" id="IPR052952">
    <property type="entry name" value="MFS-Transporter"/>
</dbReference>
<name>A0ABW1EYM7_9ACTN</name>
<feature type="transmembrane region" description="Helical" evidence="6">
    <location>
        <begin position="365"/>
        <end position="385"/>
    </location>
</feature>
<evidence type="ECO:0000256" key="1">
    <source>
        <dbReference type="ARBA" id="ARBA00004651"/>
    </source>
</evidence>
<dbReference type="Gene3D" id="1.20.1250.20">
    <property type="entry name" value="MFS general substrate transporter like domains"/>
    <property type="match status" value="2"/>
</dbReference>
<evidence type="ECO:0000259" key="7">
    <source>
        <dbReference type="PROSITE" id="PS50850"/>
    </source>
</evidence>
<accession>A0ABW1EYM7</accession>
<feature type="transmembrane region" description="Helical" evidence="6">
    <location>
        <begin position="77"/>
        <end position="94"/>
    </location>
</feature>
<dbReference type="RefSeq" id="WP_313765868.1">
    <property type="nucleotide sequence ID" value="NZ_BAAAVH010000012.1"/>
</dbReference>
<feature type="transmembrane region" description="Helical" evidence="6">
    <location>
        <begin position="279"/>
        <end position="311"/>
    </location>
</feature>
<evidence type="ECO:0000256" key="5">
    <source>
        <dbReference type="SAM" id="MobiDB-lite"/>
    </source>
</evidence>
<dbReference type="PROSITE" id="PS50850">
    <property type="entry name" value="MFS"/>
    <property type="match status" value="1"/>
</dbReference>
<keyword evidence="2 6" id="KW-0812">Transmembrane</keyword>
<protein>
    <submittedName>
        <fullName evidence="8">MFS transporter</fullName>
    </submittedName>
</protein>
<comment type="subcellular location">
    <subcellularLocation>
        <location evidence="1">Cell membrane</location>
        <topology evidence="1">Multi-pass membrane protein</topology>
    </subcellularLocation>
</comment>
<keyword evidence="4 6" id="KW-0472">Membrane</keyword>
<feature type="transmembrane region" description="Helical" evidence="6">
    <location>
        <begin position="137"/>
        <end position="158"/>
    </location>
</feature>
<keyword evidence="3 6" id="KW-1133">Transmembrane helix</keyword>
<reference evidence="9" key="1">
    <citation type="journal article" date="2019" name="Int. J. Syst. Evol. Microbiol.">
        <title>The Global Catalogue of Microorganisms (GCM) 10K type strain sequencing project: providing services to taxonomists for standard genome sequencing and annotation.</title>
        <authorList>
            <consortium name="The Broad Institute Genomics Platform"/>
            <consortium name="The Broad Institute Genome Sequencing Center for Infectious Disease"/>
            <person name="Wu L."/>
            <person name="Ma J."/>
        </authorList>
    </citation>
    <scope>NUCLEOTIDE SEQUENCE [LARGE SCALE GENOMIC DNA]</scope>
    <source>
        <strain evidence="9">CGMCC 4.1469</strain>
    </source>
</reference>
<evidence type="ECO:0000256" key="2">
    <source>
        <dbReference type="ARBA" id="ARBA00022692"/>
    </source>
</evidence>
<evidence type="ECO:0000256" key="3">
    <source>
        <dbReference type="ARBA" id="ARBA00022989"/>
    </source>
</evidence>
<evidence type="ECO:0000256" key="6">
    <source>
        <dbReference type="SAM" id="Phobius"/>
    </source>
</evidence>
<evidence type="ECO:0000313" key="8">
    <source>
        <dbReference type="EMBL" id="MFC5886163.1"/>
    </source>
</evidence>
<feature type="transmembrane region" description="Helical" evidence="6">
    <location>
        <begin position="47"/>
        <end position="70"/>
    </location>
</feature>
<feature type="transmembrane region" description="Helical" evidence="6">
    <location>
        <begin position="12"/>
        <end position="35"/>
    </location>
</feature>
<dbReference type="SUPFAM" id="SSF103473">
    <property type="entry name" value="MFS general substrate transporter"/>
    <property type="match status" value="1"/>
</dbReference>
<feature type="transmembrane region" description="Helical" evidence="6">
    <location>
        <begin position="207"/>
        <end position="233"/>
    </location>
</feature>
<dbReference type="Pfam" id="PF07690">
    <property type="entry name" value="MFS_1"/>
    <property type="match status" value="1"/>
</dbReference>
<dbReference type="PANTHER" id="PTHR23527:SF1">
    <property type="entry name" value="BLL3282 PROTEIN"/>
    <property type="match status" value="1"/>
</dbReference>
<feature type="domain" description="Major facilitator superfamily (MFS) profile" evidence="7">
    <location>
        <begin position="10"/>
        <end position="389"/>
    </location>
</feature>
<evidence type="ECO:0000256" key="4">
    <source>
        <dbReference type="ARBA" id="ARBA00023136"/>
    </source>
</evidence>
<dbReference type="PANTHER" id="PTHR23527">
    <property type="entry name" value="BLL3282 PROTEIN"/>
    <property type="match status" value="1"/>
</dbReference>
<feature type="region of interest" description="Disordered" evidence="5">
    <location>
        <begin position="387"/>
        <end position="437"/>
    </location>
</feature>
<comment type="caution">
    <text evidence="8">The sequence shown here is derived from an EMBL/GenBank/DDBJ whole genome shotgun (WGS) entry which is preliminary data.</text>
</comment>
<dbReference type="InterPro" id="IPR036259">
    <property type="entry name" value="MFS_trans_sf"/>
</dbReference>
<dbReference type="Proteomes" id="UP001596067">
    <property type="component" value="Unassembled WGS sequence"/>
</dbReference>
<gene>
    <name evidence="8" type="ORF">ACFP0N_14420</name>
</gene>